<dbReference type="PANTHER" id="PTHR43695">
    <property type="entry name" value="PUTATIVE (AFU_ORTHOLOGUE AFUA_2G17250)-RELATED"/>
    <property type="match status" value="1"/>
</dbReference>
<dbReference type="RefSeq" id="WP_188554600.1">
    <property type="nucleotide sequence ID" value="NZ_BMGT01000003.1"/>
</dbReference>
<protein>
    <recommendedName>
        <fullName evidence="4">SGNH hydrolase-type esterase domain-containing protein</fullName>
    </recommendedName>
</protein>
<keyword evidence="3" id="KW-0732">Signal</keyword>
<dbReference type="EMBL" id="BMGT01000003">
    <property type="protein sequence ID" value="GGG81060.1"/>
    <property type="molecule type" value="Genomic_DNA"/>
</dbReference>
<dbReference type="Proteomes" id="UP000647241">
    <property type="component" value="Unassembled WGS sequence"/>
</dbReference>
<evidence type="ECO:0000313" key="6">
    <source>
        <dbReference type="Proteomes" id="UP000647241"/>
    </source>
</evidence>
<dbReference type="Pfam" id="PF13472">
    <property type="entry name" value="Lipase_GDSL_2"/>
    <property type="match status" value="1"/>
</dbReference>
<dbReference type="Gene3D" id="3.40.50.1110">
    <property type="entry name" value="SGNH hydrolase"/>
    <property type="match status" value="1"/>
</dbReference>
<name>A0A917HK05_9BACT</name>
<dbReference type="GO" id="GO:0016788">
    <property type="term" value="F:hydrolase activity, acting on ester bonds"/>
    <property type="evidence" value="ECO:0007669"/>
    <property type="project" value="UniProtKB-ARBA"/>
</dbReference>
<evidence type="ECO:0000256" key="2">
    <source>
        <dbReference type="ARBA" id="ARBA00022801"/>
    </source>
</evidence>
<comment type="caution">
    <text evidence="5">The sequence shown here is derived from an EMBL/GenBank/DDBJ whole genome shotgun (WGS) entry which is preliminary data.</text>
</comment>
<evidence type="ECO:0000256" key="3">
    <source>
        <dbReference type="SAM" id="SignalP"/>
    </source>
</evidence>
<keyword evidence="6" id="KW-1185">Reference proteome</keyword>
<gene>
    <name evidence="5" type="ORF">GCM10011585_25630</name>
</gene>
<feature type="signal peptide" evidence="3">
    <location>
        <begin position="1"/>
        <end position="27"/>
    </location>
</feature>
<dbReference type="InterPro" id="IPR036514">
    <property type="entry name" value="SGNH_hydro_sf"/>
</dbReference>
<reference evidence="5" key="2">
    <citation type="submission" date="2020-09" db="EMBL/GenBank/DDBJ databases">
        <authorList>
            <person name="Sun Q."/>
            <person name="Zhou Y."/>
        </authorList>
    </citation>
    <scope>NUCLEOTIDE SEQUENCE</scope>
    <source>
        <strain evidence="5">CGMCC 1.12997</strain>
    </source>
</reference>
<dbReference type="CDD" id="cd01821">
    <property type="entry name" value="Rhamnogalacturan_acetylesterase_like"/>
    <property type="match status" value="1"/>
</dbReference>
<comment type="similarity">
    <text evidence="1">Belongs to the 'GDSL' lipolytic enzyme family.</text>
</comment>
<organism evidence="5 6">
    <name type="scientific">Edaphobacter dinghuensis</name>
    <dbReference type="NCBI Taxonomy" id="1560005"/>
    <lineage>
        <taxon>Bacteria</taxon>
        <taxon>Pseudomonadati</taxon>
        <taxon>Acidobacteriota</taxon>
        <taxon>Terriglobia</taxon>
        <taxon>Terriglobales</taxon>
        <taxon>Acidobacteriaceae</taxon>
        <taxon>Edaphobacter</taxon>
    </lineage>
</organism>
<dbReference type="PANTHER" id="PTHR43695:SF1">
    <property type="entry name" value="RHAMNOGALACTURONAN ACETYLESTERASE"/>
    <property type="match status" value="1"/>
</dbReference>
<dbReference type="SUPFAM" id="SSF52266">
    <property type="entry name" value="SGNH hydrolase"/>
    <property type="match status" value="1"/>
</dbReference>
<evidence type="ECO:0000256" key="1">
    <source>
        <dbReference type="ARBA" id="ARBA00008668"/>
    </source>
</evidence>
<reference evidence="5" key="1">
    <citation type="journal article" date="2014" name="Int. J. Syst. Evol. Microbiol.">
        <title>Complete genome sequence of Corynebacterium casei LMG S-19264T (=DSM 44701T), isolated from a smear-ripened cheese.</title>
        <authorList>
            <consortium name="US DOE Joint Genome Institute (JGI-PGF)"/>
            <person name="Walter F."/>
            <person name="Albersmeier A."/>
            <person name="Kalinowski J."/>
            <person name="Ruckert C."/>
        </authorList>
    </citation>
    <scope>NUCLEOTIDE SEQUENCE</scope>
    <source>
        <strain evidence="5">CGMCC 1.12997</strain>
    </source>
</reference>
<evidence type="ECO:0000259" key="4">
    <source>
        <dbReference type="Pfam" id="PF13472"/>
    </source>
</evidence>
<dbReference type="AlphaFoldDB" id="A0A917HK05"/>
<dbReference type="InterPro" id="IPR037459">
    <property type="entry name" value="RhgT-like"/>
</dbReference>
<keyword evidence="2" id="KW-0378">Hydrolase</keyword>
<accession>A0A917HK05</accession>
<evidence type="ECO:0000313" key="5">
    <source>
        <dbReference type="EMBL" id="GGG81060.1"/>
    </source>
</evidence>
<proteinExistence type="inferred from homology"/>
<feature type="domain" description="SGNH hydrolase-type esterase" evidence="4">
    <location>
        <begin position="58"/>
        <end position="258"/>
    </location>
</feature>
<sequence>MSRIKLPLARLNRYTALVLLTATAAFAQNSLQPPPTPVQTSVAPSAPLNPNLPTVFVVGDSTARNQADLGWGDHFAHYFDTTRINVANRARAGRSSRTFINEGSWDRVLAEMKPGDFVLLQMGHNDGGNLNGPKARGSLKGLGDETKDVTLPDGHTETVHTYGWYMRKYIADTRAKNATPILLSLTIRNIWKDDPDGKPQIERDMGYDAELKQLAAEQHVAYVDMATVEADRLEATGQEKTALLFPKDHTHTSAEGAELNAQSVVIALRKAHSPLVAYLKPQ</sequence>
<feature type="chain" id="PRO_5037387112" description="SGNH hydrolase-type esterase domain-containing protein" evidence="3">
    <location>
        <begin position="28"/>
        <end position="282"/>
    </location>
</feature>
<dbReference type="InterPro" id="IPR013830">
    <property type="entry name" value="SGNH_hydro"/>
</dbReference>